<evidence type="ECO:0000256" key="1">
    <source>
        <dbReference type="ARBA" id="ARBA00004141"/>
    </source>
</evidence>
<feature type="domain" description="ABC-2 type transporter transmembrane" evidence="6">
    <location>
        <begin position="11"/>
        <end position="312"/>
    </location>
</feature>
<evidence type="ECO:0000256" key="3">
    <source>
        <dbReference type="ARBA" id="ARBA00022989"/>
    </source>
</evidence>
<comment type="caution">
    <text evidence="7">The sequence shown here is derived from an EMBL/GenBank/DDBJ whole genome shotgun (WGS) entry which is preliminary data.</text>
</comment>
<sequence length="333" mass="38992">MTLWKSMLFKKSTLLMFLLMPLLVFFVVVPLFDQTVEDLQVAVHVVDPYEQTAVHELIEKMDNPEPFNVQLQDELDLQSLARGEVEAIFVVEDQLAKKVQDGDVAELFTWYRYDNSLVDGLFKEYMASTLMEDIVRKEAANLVVDEMHTVDWQEVYDYSSRYFEPEPLFQMNYESYRESTNHSEGSEALYPLLLIWGYIWLLMIYLTSFIEHWRDKQLIERLSIYRYGQVKLYGSWFIITTVSVSLLITIIVMFSSWFNPESLGLTNLPKLVIISFVSALLLLMLSILLRSRQAFLAVTLSYLIVAVALFMLVDWQILESNWWSGLFIPFWLG</sequence>
<reference evidence="7 8" key="1">
    <citation type="journal article" date="2019" name="Int. J. Syst. Evol. Microbiol.">
        <title>The Global Catalogue of Microorganisms (GCM) 10K type strain sequencing project: providing services to taxonomists for standard genome sequencing and annotation.</title>
        <authorList>
            <consortium name="The Broad Institute Genomics Platform"/>
            <consortium name="The Broad Institute Genome Sequencing Center for Infectious Disease"/>
            <person name="Wu L."/>
            <person name="Ma J."/>
        </authorList>
    </citation>
    <scope>NUCLEOTIDE SEQUENCE [LARGE SCALE GENOMIC DNA]</scope>
    <source>
        <strain evidence="7 8">JCM 14193</strain>
    </source>
</reference>
<protein>
    <recommendedName>
        <fullName evidence="6">ABC-2 type transporter transmembrane domain-containing protein</fullName>
    </recommendedName>
</protein>
<dbReference type="Proteomes" id="UP001500740">
    <property type="component" value="Unassembled WGS sequence"/>
</dbReference>
<name>A0ABN1A9L1_9BACI</name>
<dbReference type="EMBL" id="BAAACZ010000029">
    <property type="protein sequence ID" value="GAA0470981.1"/>
    <property type="molecule type" value="Genomic_DNA"/>
</dbReference>
<evidence type="ECO:0000256" key="4">
    <source>
        <dbReference type="ARBA" id="ARBA00023136"/>
    </source>
</evidence>
<organism evidence="7 8">
    <name type="scientific">Alkalibacillus silvisoli</name>
    <dbReference type="NCBI Taxonomy" id="392823"/>
    <lineage>
        <taxon>Bacteria</taxon>
        <taxon>Bacillati</taxon>
        <taxon>Bacillota</taxon>
        <taxon>Bacilli</taxon>
        <taxon>Bacillales</taxon>
        <taxon>Bacillaceae</taxon>
        <taxon>Alkalibacillus</taxon>
    </lineage>
</organism>
<proteinExistence type="predicted"/>
<feature type="transmembrane region" description="Helical" evidence="5">
    <location>
        <begin position="232"/>
        <end position="258"/>
    </location>
</feature>
<evidence type="ECO:0000256" key="2">
    <source>
        <dbReference type="ARBA" id="ARBA00022692"/>
    </source>
</evidence>
<accession>A0ABN1A9L1</accession>
<evidence type="ECO:0000259" key="6">
    <source>
        <dbReference type="Pfam" id="PF12698"/>
    </source>
</evidence>
<feature type="transmembrane region" description="Helical" evidence="5">
    <location>
        <begin position="188"/>
        <end position="211"/>
    </location>
</feature>
<gene>
    <name evidence="7" type="ORF">GCM10008935_28640</name>
</gene>
<evidence type="ECO:0000313" key="7">
    <source>
        <dbReference type="EMBL" id="GAA0470981.1"/>
    </source>
</evidence>
<evidence type="ECO:0000313" key="8">
    <source>
        <dbReference type="Proteomes" id="UP001500740"/>
    </source>
</evidence>
<feature type="transmembrane region" description="Helical" evidence="5">
    <location>
        <begin position="270"/>
        <end position="289"/>
    </location>
</feature>
<keyword evidence="4 5" id="KW-0472">Membrane</keyword>
<evidence type="ECO:0000256" key="5">
    <source>
        <dbReference type="SAM" id="Phobius"/>
    </source>
</evidence>
<dbReference type="InterPro" id="IPR013525">
    <property type="entry name" value="ABC2_TM"/>
</dbReference>
<keyword evidence="3 5" id="KW-1133">Transmembrane helix</keyword>
<keyword evidence="8" id="KW-1185">Reference proteome</keyword>
<comment type="subcellular location">
    <subcellularLocation>
        <location evidence="1">Membrane</location>
        <topology evidence="1">Multi-pass membrane protein</topology>
    </subcellularLocation>
</comment>
<feature type="transmembrane region" description="Helical" evidence="5">
    <location>
        <begin position="294"/>
        <end position="313"/>
    </location>
</feature>
<feature type="transmembrane region" description="Helical" evidence="5">
    <location>
        <begin position="12"/>
        <end position="32"/>
    </location>
</feature>
<dbReference type="Pfam" id="PF12698">
    <property type="entry name" value="ABC2_membrane_3"/>
    <property type="match status" value="1"/>
</dbReference>
<dbReference type="RefSeq" id="WP_343784743.1">
    <property type="nucleotide sequence ID" value="NZ_BAAACZ010000029.1"/>
</dbReference>
<keyword evidence="2 5" id="KW-0812">Transmembrane</keyword>